<evidence type="ECO:0000313" key="3">
    <source>
        <dbReference type="Proteomes" id="UP001231518"/>
    </source>
</evidence>
<feature type="region of interest" description="Disordered" evidence="1">
    <location>
        <begin position="99"/>
        <end position="121"/>
    </location>
</feature>
<name>A0AAD7Y749_MYTSE</name>
<comment type="caution">
    <text evidence="2">The sequence shown here is derived from an EMBL/GenBank/DDBJ whole genome shotgun (WGS) entry which is preliminary data.</text>
</comment>
<proteinExistence type="predicted"/>
<dbReference type="AlphaFoldDB" id="A0AAD7Y749"/>
<feature type="compositionally biased region" description="Pro residues" evidence="1">
    <location>
        <begin position="102"/>
        <end position="119"/>
    </location>
</feature>
<keyword evidence="3" id="KW-1185">Reference proteome</keyword>
<evidence type="ECO:0000313" key="2">
    <source>
        <dbReference type="EMBL" id="KAJ8705201.1"/>
    </source>
</evidence>
<protein>
    <submittedName>
        <fullName evidence="2">Uncharacterized protein</fullName>
    </submittedName>
</protein>
<sequence length="143" mass="16646">MFMKKCIPDPIPVPKEEPVICPQKKPKKKCIKKPEEKKPVVKPKRLPCSHIPCLCIERVKNPPVGPKNALEDPRFVCAIKPVLPGSQRCKEIFDLSKRKPELPYPRCPPPPDPPVPPKLDPCEIQERRKRIEECKRRMKRYME</sequence>
<organism evidence="2 3">
    <name type="scientific">Mythimna separata</name>
    <name type="common">Oriental armyworm</name>
    <name type="synonym">Pseudaletia separata</name>
    <dbReference type="NCBI Taxonomy" id="271217"/>
    <lineage>
        <taxon>Eukaryota</taxon>
        <taxon>Metazoa</taxon>
        <taxon>Ecdysozoa</taxon>
        <taxon>Arthropoda</taxon>
        <taxon>Hexapoda</taxon>
        <taxon>Insecta</taxon>
        <taxon>Pterygota</taxon>
        <taxon>Neoptera</taxon>
        <taxon>Endopterygota</taxon>
        <taxon>Lepidoptera</taxon>
        <taxon>Glossata</taxon>
        <taxon>Ditrysia</taxon>
        <taxon>Noctuoidea</taxon>
        <taxon>Noctuidae</taxon>
        <taxon>Noctuinae</taxon>
        <taxon>Hadenini</taxon>
        <taxon>Mythimna</taxon>
    </lineage>
</organism>
<reference evidence="2" key="1">
    <citation type="submission" date="2023-03" db="EMBL/GenBank/DDBJ databases">
        <title>Chromosome-level genomes of two armyworms, Mythimna separata and Mythimna loreyi, provide insights into the biosynthesis and reception of sex pheromones.</title>
        <authorList>
            <person name="Zhao H."/>
        </authorList>
    </citation>
    <scope>NUCLEOTIDE SEQUENCE</scope>
    <source>
        <strain evidence="2">BeijingLab</strain>
        <tissue evidence="2">Pupa</tissue>
    </source>
</reference>
<accession>A0AAD7Y749</accession>
<dbReference type="Proteomes" id="UP001231518">
    <property type="component" value="Chromosome 27"/>
</dbReference>
<gene>
    <name evidence="2" type="ORF">PYW07_011028</name>
</gene>
<dbReference type="EMBL" id="JARGEI010000030">
    <property type="protein sequence ID" value="KAJ8705201.1"/>
    <property type="molecule type" value="Genomic_DNA"/>
</dbReference>
<evidence type="ECO:0000256" key="1">
    <source>
        <dbReference type="SAM" id="MobiDB-lite"/>
    </source>
</evidence>